<keyword evidence="3" id="KW-0238">DNA-binding</keyword>
<proteinExistence type="inferred from homology"/>
<organism evidence="7 8">
    <name type="scientific">Cloeon dipterum</name>
    <dbReference type="NCBI Taxonomy" id="197152"/>
    <lineage>
        <taxon>Eukaryota</taxon>
        <taxon>Metazoa</taxon>
        <taxon>Ecdysozoa</taxon>
        <taxon>Arthropoda</taxon>
        <taxon>Hexapoda</taxon>
        <taxon>Insecta</taxon>
        <taxon>Pterygota</taxon>
        <taxon>Palaeoptera</taxon>
        <taxon>Ephemeroptera</taxon>
        <taxon>Pisciforma</taxon>
        <taxon>Baetidae</taxon>
        <taxon>Cloeon</taxon>
    </lineage>
</organism>
<sequence>MDNNNQGMNNNPPTIKVDPMYYEQQHQHLEYQPQQQEQVNRLKRTLTLDLNKSPVFKKSRLGHQSMLSSPDLKMLKLATPELENMIMQNQNGSLTTPTPSLLFPRTATEEQELYARGFEVALNHLHNSDSSSQLDGPQGPETPVTYTTLESHPQHHQQSISPPNNILQGMEHGGYLASSCSGSTSSGASSPVSSHYGASMSPANTLHGHIRIKEEPLSLSGNTPPMSPIDMDNQVHLKLERKRQRNRIAASKCRKRKLERITKLQVKVDHLKGENSELSIVINRLKEHVCKLKEQVMEHVKSGCQISPVASLNF</sequence>
<dbReference type="InterPro" id="IPR005643">
    <property type="entry name" value="JNK"/>
</dbReference>
<feature type="compositionally biased region" description="Polar residues" evidence="5">
    <location>
        <begin position="144"/>
        <end position="167"/>
    </location>
</feature>
<dbReference type="PROSITE" id="PS00036">
    <property type="entry name" value="BZIP_BASIC"/>
    <property type="match status" value="1"/>
</dbReference>
<dbReference type="GO" id="GO:0000981">
    <property type="term" value="F:DNA-binding transcription factor activity, RNA polymerase II-specific"/>
    <property type="evidence" value="ECO:0007669"/>
    <property type="project" value="TreeGrafter"/>
</dbReference>
<dbReference type="InterPro" id="IPR002112">
    <property type="entry name" value="Leuzip_Jun"/>
</dbReference>
<dbReference type="GO" id="GO:0042127">
    <property type="term" value="P:regulation of cell population proliferation"/>
    <property type="evidence" value="ECO:0007669"/>
    <property type="project" value="TreeGrafter"/>
</dbReference>
<feature type="compositionally biased region" description="Low complexity" evidence="5">
    <location>
        <begin position="178"/>
        <end position="194"/>
    </location>
</feature>
<dbReference type="SUPFAM" id="SSF57959">
    <property type="entry name" value="Leucine zipper domain"/>
    <property type="match status" value="1"/>
</dbReference>
<evidence type="ECO:0000259" key="6">
    <source>
        <dbReference type="PROSITE" id="PS50217"/>
    </source>
</evidence>
<reference evidence="7 8" key="1">
    <citation type="submission" date="2020-04" db="EMBL/GenBank/DDBJ databases">
        <authorList>
            <person name="Alioto T."/>
            <person name="Alioto T."/>
            <person name="Gomez Garrido J."/>
        </authorList>
    </citation>
    <scope>NUCLEOTIDE SEQUENCE [LARGE SCALE GENOMIC DNA]</scope>
</reference>
<evidence type="ECO:0000256" key="5">
    <source>
        <dbReference type="SAM" id="MobiDB-lite"/>
    </source>
</evidence>
<dbReference type="InterPro" id="IPR050946">
    <property type="entry name" value="AP-1_TF_bZIP"/>
</dbReference>
<dbReference type="EMBL" id="CADEPI010000084">
    <property type="protein sequence ID" value="CAB3373355.1"/>
    <property type="molecule type" value="Genomic_DNA"/>
</dbReference>
<evidence type="ECO:0000313" key="7">
    <source>
        <dbReference type="EMBL" id="CAB3373355.1"/>
    </source>
</evidence>
<dbReference type="GO" id="GO:0051726">
    <property type="term" value="P:regulation of cell cycle"/>
    <property type="evidence" value="ECO:0007669"/>
    <property type="project" value="TreeGrafter"/>
</dbReference>
<dbReference type="SMART" id="SM00338">
    <property type="entry name" value="BRLZ"/>
    <property type="match status" value="1"/>
</dbReference>
<dbReference type="OrthoDB" id="2187714at2759"/>
<dbReference type="Pfam" id="PF00170">
    <property type="entry name" value="bZIP_1"/>
    <property type="match status" value="1"/>
</dbReference>
<dbReference type="Pfam" id="PF03957">
    <property type="entry name" value="Jun"/>
    <property type="match status" value="1"/>
</dbReference>
<dbReference type="PRINTS" id="PR00043">
    <property type="entry name" value="LEUZIPPRJUN"/>
</dbReference>
<keyword evidence="8" id="KW-1185">Reference proteome</keyword>
<dbReference type="GO" id="GO:0005667">
    <property type="term" value="C:transcription regulator complex"/>
    <property type="evidence" value="ECO:0007669"/>
    <property type="project" value="TreeGrafter"/>
</dbReference>
<dbReference type="GO" id="GO:0000978">
    <property type="term" value="F:RNA polymerase II cis-regulatory region sequence-specific DNA binding"/>
    <property type="evidence" value="ECO:0007669"/>
    <property type="project" value="TreeGrafter"/>
</dbReference>
<dbReference type="PANTHER" id="PTHR11462:SF35">
    <property type="entry name" value="TRANSCRIPTION FACTOR JRA"/>
    <property type="match status" value="1"/>
</dbReference>
<evidence type="ECO:0000313" key="8">
    <source>
        <dbReference type="Proteomes" id="UP000494165"/>
    </source>
</evidence>
<dbReference type="CDD" id="cd14696">
    <property type="entry name" value="bZIP_Jun"/>
    <property type="match status" value="1"/>
</dbReference>
<accession>A0A8S1CZ85</accession>
<dbReference type="PANTHER" id="PTHR11462">
    <property type="entry name" value="JUN TRANSCRIPTION FACTOR-RELATED"/>
    <property type="match status" value="1"/>
</dbReference>
<feature type="domain" description="BZIP" evidence="6">
    <location>
        <begin position="236"/>
        <end position="299"/>
    </location>
</feature>
<gene>
    <name evidence="7" type="ORF">CLODIP_2_CD13260</name>
</gene>
<evidence type="ECO:0000256" key="2">
    <source>
        <dbReference type="ARBA" id="ARBA00023015"/>
    </source>
</evidence>
<name>A0A8S1CZ85_9INSE</name>
<dbReference type="InterPro" id="IPR004827">
    <property type="entry name" value="bZIP"/>
</dbReference>
<keyword evidence="4" id="KW-0804">Transcription</keyword>
<dbReference type="AlphaFoldDB" id="A0A8S1CZ85"/>
<dbReference type="Proteomes" id="UP000494165">
    <property type="component" value="Unassembled WGS sequence"/>
</dbReference>
<evidence type="ECO:0000256" key="1">
    <source>
        <dbReference type="ARBA" id="ARBA00006882"/>
    </source>
</evidence>
<dbReference type="GO" id="GO:0005634">
    <property type="term" value="C:nucleus"/>
    <property type="evidence" value="ECO:0007669"/>
    <property type="project" value="UniProtKB-ARBA"/>
</dbReference>
<feature type="region of interest" description="Disordered" evidence="5">
    <location>
        <begin position="127"/>
        <end position="200"/>
    </location>
</feature>
<evidence type="ECO:0000256" key="4">
    <source>
        <dbReference type="ARBA" id="ARBA00023163"/>
    </source>
</evidence>
<dbReference type="Gene3D" id="1.20.5.170">
    <property type="match status" value="1"/>
</dbReference>
<comment type="similarity">
    <text evidence="1">Belongs to the bZIP family. Jun subfamily.</text>
</comment>
<comment type="caution">
    <text evidence="7">The sequence shown here is derived from an EMBL/GenBank/DDBJ whole genome shotgun (WGS) entry which is preliminary data.</text>
</comment>
<dbReference type="InterPro" id="IPR046347">
    <property type="entry name" value="bZIP_sf"/>
</dbReference>
<protein>
    <recommendedName>
        <fullName evidence="6">BZIP domain-containing protein</fullName>
    </recommendedName>
</protein>
<keyword evidence="2" id="KW-0805">Transcription regulation</keyword>
<evidence type="ECO:0000256" key="3">
    <source>
        <dbReference type="ARBA" id="ARBA00023125"/>
    </source>
</evidence>
<dbReference type="PROSITE" id="PS50217">
    <property type="entry name" value="BZIP"/>
    <property type="match status" value="1"/>
</dbReference>